<comment type="caution">
    <text evidence="7">The sequence shown here is derived from an EMBL/GenBank/DDBJ whole genome shotgun (WGS) entry which is preliminary data.</text>
</comment>
<dbReference type="InterPro" id="IPR051013">
    <property type="entry name" value="MBL_superfamily_lactonases"/>
</dbReference>
<evidence type="ECO:0000256" key="1">
    <source>
        <dbReference type="ARBA" id="ARBA00001947"/>
    </source>
</evidence>
<gene>
    <name evidence="7" type="ORF">ACFORF_03405</name>
</gene>
<keyword evidence="3" id="KW-0479">Metal-binding</keyword>
<evidence type="ECO:0000256" key="5">
    <source>
        <dbReference type="ARBA" id="ARBA00022833"/>
    </source>
</evidence>
<dbReference type="InterPro" id="IPR001279">
    <property type="entry name" value="Metallo-B-lactamas"/>
</dbReference>
<dbReference type="InterPro" id="IPR036866">
    <property type="entry name" value="RibonucZ/Hydroxyglut_hydro"/>
</dbReference>
<evidence type="ECO:0000256" key="3">
    <source>
        <dbReference type="ARBA" id="ARBA00022723"/>
    </source>
</evidence>
<dbReference type="Pfam" id="PF00753">
    <property type="entry name" value="Lactamase_B"/>
    <property type="match status" value="1"/>
</dbReference>
<keyword evidence="5" id="KW-0862">Zinc</keyword>
<evidence type="ECO:0000313" key="7">
    <source>
        <dbReference type="EMBL" id="MFC3927671.1"/>
    </source>
</evidence>
<comment type="cofactor">
    <cofactor evidence="1">
        <name>Zn(2+)</name>
        <dbReference type="ChEBI" id="CHEBI:29105"/>
    </cofactor>
</comment>
<dbReference type="SUPFAM" id="SSF56281">
    <property type="entry name" value="Metallo-hydrolase/oxidoreductase"/>
    <property type="match status" value="1"/>
</dbReference>
<comment type="similarity">
    <text evidence="2">Belongs to the metallo-beta-lactamase superfamily.</text>
</comment>
<evidence type="ECO:0000259" key="6">
    <source>
        <dbReference type="SMART" id="SM00849"/>
    </source>
</evidence>
<dbReference type="SMART" id="SM00849">
    <property type="entry name" value="Lactamase_B"/>
    <property type="match status" value="1"/>
</dbReference>
<protein>
    <submittedName>
        <fullName evidence="7">MBL fold metallo-hydrolase</fullName>
    </submittedName>
</protein>
<reference evidence="8" key="1">
    <citation type="journal article" date="2019" name="Int. J. Syst. Evol. Microbiol.">
        <title>The Global Catalogue of Microorganisms (GCM) 10K type strain sequencing project: providing services to taxonomists for standard genome sequencing and annotation.</title>
        <authorList>
            <consortium name="The Broad Institute Genomics Platform"/>
            <consortium name="The Broad Institute Genome Sequencing Center for Infectious Disease"/>
            <person name="Wu L."/>
            <person name="Ma J."/>
        </authorList>
    </citation>
    <scope>NUCLEOTIDE SEQUENCE [LARGE SCALE GENOMIC DNA]</scope>
    <source>
        <strain evidence="8">CCUG 67170</strain>
    </source>
</reference>
<evidence type="ECO:0000313" key="8">
    <source>
        <dbReference type="Proteomes" id="UP001595807"/>
    </source>
</evidence>
<dbReference type="CDD" id="cd07730">
    <property type="entry name" value="metallo-hydrolase-like_MBL-fold"/>
    <property type="match status" value="1"/>
</dbReference>
<dbReference type="Gene3D" id="3.60.15.10">
    <property type="entry name" value="Ribonuclease Z/Hydroxyacylglutathione hydrolase-like"/>
    <property type="match status" value="1"/>
</dbReference>
<dbReference type="PANTHER" id="PTHR42978">
    <property type="entry name" value="QUORUM-QUENCHING LACTONASE YTNP-RELATED-RELATED"/>
    <property type="match status" value="1"/>
</dbReference>
<evidence type="ECO:0000256" key="2">
    <source>
        <dbReference type="ARBA" id="ARBA00007749"/>
    </source>
</evidence>
<organism evidence="7 8">
    <name type="scientific">Streptococcus caprae</name>
    <dbReference type="NCBI Taxonomy" id="1640501"/>
    <lineage>
        <taxon>Bacteria</taxon>
        <taxon>Bacillati</taxon>
        <taxon>Bacillota</taxon>
        <taxon>Bacilli</taxon>
        <taxon>Lactobacillales</taxon>
        <taxon>Streptococcaceae</taxon>
        <taxon>Streptococcus</taxon>
    </lineage>
</organism>
<evidence type="ECO:0000256" key="4">
    <source>
        <dbReference type="ARBA" id="ARBA00022801"/>
    </source>
</evidence>
<keyword evidence="4" id="KW-0378">Hydrolase</keyword>
<feature type="domain" description="Metallo-beta-lactamase" evidence="6">
    <location>
        <begin position="34"/>
        <end position="254"/>
    </location>
</feature>
<accession>A0ABV8CU92</accession>
<dbReference type="Proteomes" id="UP001595807">
    <property type="component" value="Unassembled WGS sequence"/>
</dbReference>
<keyword evidence="8" id="KW-1185">Reference proteome</keyword>
<proteinExistence type="inferred from homology"/>
<dbReference type="PANTHER" id="PTHR42978:SF2">
    <property type="entry name" value="102 KBASES UNSTABLE REGION: FROM 1 TO 119443"/>
    <property type="match status" value="1"/>
</dbReference>
<sequence>MSSIRRLDYFVCGTCINHQQMIFKKEPAKELIFPAGVYLIEHAEKGYMLYDTGYASEVMRPTLRNLAYRLPNPIQMTEADTIDAQLRAQGIGTEDIGIVFVSHLHPDHIGRLKAFTKAQFILTKDCYQTYLKSRFRELVFRDYFPDDFAERLIILDLTQKSEVVEGQNCLDVFGDGSVIVYSLDGHARGQLCLHLPERGILLAADTLWRLAFINKLDKMRLIPRFIQQSYPAYLASAQVLKSFLAAGVRVLVSHEEPARVREVLYG</sequence>
<name>A0ABV8CU92_9STRE</name>
<dbReference type="EMBL" id="JBHRZV010000025">
    <property type="protein sequence ID" value="MFC3927671.1"/>
    <property type="molecule type" value="Genomic_DNA"/>
</dbReference>